<dbReference type="Proteomes" id="UP000007882">
    <property type="component" value="Chromosome"/>
</dbReference>
<reference evidence="3 4" key="1">
    <citation type="submission" date="2012-02" db="EMBL/GenBank/DDBJ databases">
        <title>Complete genome sequence of Actinoplanes missouriensis 431 (= NBRC 102363).</title>
        <authorList>
            <person name="Ohnishi Y."/>
            <person name="Ishikawa J."/>
            <person name="Sekine M."/>
            <person name="Hosoyama A."/>
            <person name="Harada T."/>
            <person name="Narita H."/>
            <person name="Hata T."/>
            <person name="Konno Y."/>
            <person name="Tutikane K."/>
            <person name="Fujita N."/>
            <person name="Horinouchi S."/>
            <person name="Hayakawa M."/>
        </authorList>
    </citation>
    <scope>NUCLEOTIDE SEQUENCE [LARGE SCALE GENOMIC DNA]</scope>
    <source>
        <strain evidence="4">ATCC 14538 / DSM 43046 / CBS 188.64 / JCM 3121 / NBRC 102363 / NCIMB 12654 / NRRL B-3342 / UNCC 431</strain>
    </source>
</reference>
<dbReference type="OrthoDB" id="3364225at2"/>
<evidence type="ECO:0000256" key="2">
    <source>
        <dbReference type="SAM" id="Phobius"/>
    </source>
</evidence>
<keyword evidence="2" id="KW-0812">Transmembrane</keyword>
<protein>
    <submittedName>
        <fullName evidence="3">Uncharacterized protein</fullName>
    </submittedName>
</protein>
<evidence type="ECO:0000313" key="4">
    <source>
        <dbReference type="Proteomes" id="UP000007882"/>
    </source>
</evidence>
<keyword evidence="2" id="KW-0472">Membrane</keyword>
<evidence type="ECO:0000313" key="3">
    <source>
        <dbReference type="EMBL" id="BAL86348.1"/>
    </source>
</evidence>
<dbReference type="HOGENOM" id="CLU_1228762_0_0_11"/>
<name>I0H011_ACTM4</name>
<sequence length="232" mass="24032">MSSPADSATPEPGAPSPADKSSPIEISAGPFQLTEPAAADDKRPPNPTGRKVRTVLLGALLVAIGAGSVTLGYVGWQVNTQRHTTLSTPSTIGDLTLDDSADASSTADYLRSAISAEITLDKAVGAVYTGADERNVLFFGGTKLLWSPDKELDNAFTLLGDEESPVTGLTDVDAGDLGGTMKCGTTTSDGTNLAVCGWADHGSLAVAMFLDRTESDAATLMRQIRTATQTRN</sequence>
<proteinExistence type="predicted"/>
<dbReference type="PATRIC" id="fig|512565.3.peg.1131"/>
<accession>I0H011</accession>
<dbReference type="RefSeq" id="WP_014441245.1">
    <property type="nucleotide sequence ID" value="NC_017093.1"/>
</dbReference>
<dbReference type="STRING" id="512565.AMIS_11280"/>
<dbReference type="EMBL" id="AP012319">
    <property type="protein sequence ID" value="BAL86348.1"/>
    <property type="molecule type" value="Genomic_DNA"/>
</dbReference>
<feature type="region of interest" description="Disordered" evidence="1">
    <location>
        <begin position="1"/>
        <end position="50"/>
    </location>
</feature>
<organism evidence="3 4">
    <name type="scientific">Actinoplanes missouriensis (strain ATCC 14538 / DSM 43046 / CBS 188.64 / JCM 3121 / NBRC 102363 / NCIMB 12654 / NRRL B-3342 / UNCC 431)</name>
    <dbReference type="NCBI Taxonomy" id="512565"/>
    <lineage>
        <taxon>Bacteria</taxon>
        <taxon>Bacillati</taxon>
        <taxon>Actinomycetota</taxon>
        <taxon>Actinomycetes</taxon>
        <taxon>Micromonosporales</taxon>
        <taxon>Micromonosporaceae</taxon>
        <taxon>Actinoplanes</taxon>
    </lineage>
</organism>
<dbReference type="AlphaFoldDB" id="I0H011"/>
<feature type="transmembrane region" description="Helical" evidence="2">
    <location>
        <begin position="55"/>
        <end position="76"/>
    </location>
</feature>
<keyword evidence="4" id="KW-1185">Reference proteome</keyword>
<evidence type="ECO:0000256" key="1">
    <source>
        <dbReference type="SAM" id="MobiDB-lite"/>
    </source>
</evidence>
<dbReference type="eggNOG" id="ENOG502ZFP0">
    <property type="taxonomic scope" value="Bacteria"/>
</dbReference>
<dbReference type="KEGG" id="ams:AMIS_11280"/>
<keyword evidence="2" id="KW-1133">Transmembrane helix</keyword>
<gene>
    <name evidence="3" type="ordered locus">AMIS_11280</name>
</gene>